<dbReference type="PANTHER" id="PTHR43664">
    <property type="entry name" value="MONOAMINE OXIDASE-RELATED"/>
    <property type="match status" value="1"/>
</dbReference>
<dbReference type="CDD" id="cd03454">
    <property type="entry name" value="YdeM"/>
    <property type="match status" value="1"/>
</dbReference>
<sequence length="150" mass="16555">MTQVEWFDDLQVGMRFKTGDLQITASDIKRFAAEFDPQPMHLDEDAAAKTLFKGLAASGWHTAAIAMKLAVQSRPFGPHPLIGMGVDGLRWTAPVRPGDVLHLDGEIVSLTPSSTKPHGSVVVKWTMYNQNTEPVYTFTPITIIPRRLPS</sequence>
<dbReference type="SUPFAM" id="SSF54637">
    <property type="entry name" value="Thioesterase/thiol ester dehydrase-isomerase"/>
    <property type="match status" value="1"/>
</dbReference>
<organism evidence="2 3">
    <name type="scientific">Afipia massiliensis</name>
    <dbReference type="NCBI Taxonomy" id="211460"/>
    <lineage>
        <taxon>Bacteria</taxon>
        <taxon>Pseudomonadati</taxon>
        <taxon>Pseudomonadota</taxon>
        <taxon>Alphaproteobacteria</taxon>
        <taxon>Hyphomicrobiales</taxon>
        <taxon>Nitrobacteraceae</taxon>
        <taxon>Afipia</taxon>
    </lineage>
</organism>
<dbReference type="Gene3D" id="3.10.129.10">
    <property type="entry name" value="Hotdog Thioesterase"/>
    <property type="match status" value="1"/>
</dbReference>
<feature type="domain" description="MaoC-like" evidence="1">
    <location>
        <begin position="12"/>
        <end position="120"/>
    </location>
</feature>
<reference evidence="2 3" key="1">
    <citation type="submission" date="2020-08" db="EMBL/GenBank/DDBJ databases">
        <title>Genomic Encyclopedia of Type Strains, Phase IV (KMG-IV): sequencing the most valuable type-strain genomes for metagenomic binning, comparative biology and taxonomic classification.</title>
        <authorList>
            <person name="Goeker M."/>
        </authorList>
    </citation>
    <scope>NUCLEOTIDE SEQUENCE [LARGE SCALE GENOMIC DNA]</scope>
    <source>
        <strain evidence="2 3">DSM 17498</strain>
    </source>
</reference>
<dbReference type="InterPro" id="IPR052342">
    <property type="entry name" value="MCH/BMMD"/>
</dbReference>
<name>A0A840MYE6_9BRAD</name>
<dbReference type="Proteomes" id="UP000521227">
    <property type="component" value="Unassembled WGS sequence"/>
</dbReference>
<evidence type="ECO:0000259" key="1">
    <source>
        <dbReference type="Pfam" id="PF01575"/>
    </source>
</evidence>
<dbReference type="AlphaFoldDB" id="A0A840MYE6"/>
<dbReference type="InterPro" id="IPR029069">
    <property type="entry name" value="HotDog_dom_sf"/>
</dbReference>
<dbReference type="Pfam" id="PF01575">
    <property type="entry name" value="MaoC_dehydratas"/>
    <property type="match status" value="1"/>
</dbReference>
<protein>
    <submittedName>
        <fullName evidence="2">Acyl dehydratase</fullName>
    </submittedName>
</protein>
<gene>
    <name evidence="2" type="ORF">HNQ36_003290</name>
</gene>
<proteinExistence type="predicted"/>
<dbReference type="PANTHER" id="PTHR43664:SF1">
    <property type="entry name" value="BETA-METHYLMALYL-COA DEHYDRATASE"/>
    <property type="match status" value="1"/>
</dbReference>
<comment type="caution">
    <text evidence="2">The sequence shown here is derived from an EMBL/GenBank/DDBJ whole genome shotgun (WGS) entry which is preliminary data.</text>
</comment>
<dbReference type="EMBL" id="JACHIJ010000004">
    <property type="protein sequence ID" value="MBB5053299.1"/>
    <property type="molecule type" value="Genomic_DNA"/>
</dbReference>
<evidence type="ECO:0000313" key="2">
    <source>
        <dbReference type="EMBL" id="MBB5053299.1"/>
    </source>
</evidence>
<accession>A0A840MYE6</accession>
<evidence type="ECO:0000313" key="3">
    <source>
        <dbReference type="Proteomes" id="UP000521227"/>
    </source>
</evidence>
<dbReference type="RefSeq" id="WP_184086789.1">
    <property type="nucleotide sequence ID" value="NZ_JACHIJ010000004.1"/>
</dbReference>
<dbReference type="InterPro" id="IPR002539">
    <property type="entry name" value="MaoC-like_dom"/>
</dbReference>